<gene>
    <name evidence="1" type="ORF">XA3_08040</name>
</gene>
<organism evidence="1 2">
    <name type="scientific">Xylocopilactobacillus apicola</name>
    <dbReference type="NCBI Taxonomy" id="2932184"/>
    <lineage>
        <taxon>Bacteria</taxon>
        <taxon>Bacillati</taxon>
        <taxon>Bacillota</taxon>
        <taxon>Bacilli</taxon>
        <taxon>Lactobacillales</taxon>
        <taxon>Lactobacillaceae</taxon>
        <taxon>Xylocopilactobacillus</taxon>
    </lineage>
</organism>
<reference evidence="1 2" key="1">
    <citation type="journal article" date="2023" name="Microbiol. Spectr.">
        <title>Symbiosis of Carpenter Bees with Uncharacterized Lactic Acid Bacteria Showing NAD Auxotrophy.</title>
        <authorList>
            <person name="Kawasaki S."/>
            <person name="Ozawa K."/>
            <person name="Mori T."/>
            <person name="Yamamoto A."/>
            <person name="Ito M."/>
            <person name="Ohkuma M."/>
            <person name="Sakamoto M."/>
            <person name="Matsutani M."/>
        </authorList>
    </citation>
    <scope>NUCLEOTIDE SEQUENCE [LARGE SCALE GENOMIC DNA]</scope>
    <source>
        <strain evidence="1 2">XA3</strain>
    </source>
</reference>
<evidence type="ECO:0000313" key="1">
    <source>
        <dbReference type="EMBL" id="BDR58363.1"/>
    </source>
</evidence>
<proteinExistence type="predicted"/>
<sequence>MRGRLARIFNVNVLKEKQLLKYLKRAFQVMILILVGLVLKSESVSAFPNVSTDLTTLVSDKYKFNPIKFTDLDYPPKHKRNREFY</sequence>
<name>A0AAU9D4C8_9LACO</name>
<keyword evidence="2" id="KW-1185">Reference proteome</keyword>
<dbReference type="EMBL" id="AP026802">
    <property type="protein sequence ID" value="BDR58363.1"/>
    <property type="molecule type" value="Genomic_DNA"/>
</dbReference>
<accession>A0AAU9D4C8</accession>
<evidence type="ECO:0000313" key="2">
    <source>
        <dbReference type="Proteomes" id="UP001321861"/>
    </source>
</evidence>
<protein>
    <submittedName>
        <fullName evidence="1">Uncharacterized protein</fullName>
    </submittedName>
</protein>
<dbReference type="AlphaFoldDB" id="A0AAU9D4C8"/>
<dbReference type="Proteomes" id="UP001321861">
    <property type="component" value="Chromosome"/>
</dbReference>
<dbReference type="KEGG" id="xap:XA3_08040"/>